<organism evidence="1 2">
    <name type="scientific">Spirosoma endophyticum</name>
    <dbReference type="NCBI Taxonomy" id="662367"/>
    <lineage>
        <taxon>Bacteria</taxon>
        <taxon>Pseudomonadati</taxon>
        <taxon>Bacteroidota</taxon>
        <taxon>Cytophagia</taxon>
        <taxon>Cytophagales</taxon>
        <taxon>Cytophagaceae</taxon>
        <taxon>Spirosoma</taxon>
    </lineage>
</organism>
<dbReference type="EMBL" id="FOLQ01000006">
    <property type="protein sequence ID" value="SFD72174.1"/>
    <property type="molecule type" value="Genomic_DNA"/>
</dbReference>
<accession>A0A1I1UN96</accession>
<sequence>MEDLYNIVKIYYDYALSIFQVYGKSLVFC</sequence>
<evidence type="ECO:0000313" key="2">
    <source>
        <dbReference type="Proteomes" id="UP000198598"/>
    </source>
</evidence>
<evidence type="ECO:0000313" key="1">
    <source>
        <dbReference type="EMBL" id="SFD72174.1"/>
    </source>
</evidence>
<reference evidence="1 2" key="1">
    <citation type="submission" date="2016-10" db="EMBL/GenBank/DDBJ databases">
        <authorList>
            <person name="de Groot N.N."/>
        </authorList>
    </citation>
    <scope>NUCLEOTIDE SEQUENCE [LARGE SCALE GENOMIC DNA]</scope>
    <source>
        <strain evidence="1 2">DSM 26130</strain>
    </source>
</reference>
<protein>
    <submittedName>
        <fullName evidence="1">Uncharacterized protein</fullName>
    </submittedName>
</protein>
<proteinExistence type="predicted"/>
<gene>
    <name evidence="1" type="ORF">SAMN05216167_106332</name>
</gene>
<name>A0A1I1UN96_9BACT</name>
<keyword evidence="2" id="KW-1185">Reference proteome</keyword>
<dbReference type="Proteomes" id="UP000198598">
    <property type="component" value="Unassembled WGS sequence"/>
</dbReference>
<dbReference type="AlphaFoldDB" id="A0A1I1UN96"/>
<dbReference type="STRING" id="662367.SAMN05216167_106332"/>